<evidence type="ECO:0000256" key="3">
    <source>
        <dbReference type="ARBA" id="ARBA00022448"/>
    </source>
</evidence>
<dbReference type="HOGENOM" id="CLU_039425_2_1_1"/>
<comment type="similarity">
    <text evidence="2 9">Belongs to the sideroflexin family.</text>
</comment>
<feature type="transmembrane region" description="Helical" evidence="9">
    <location>
        <begin position="94"/>
        <end position="121"/>
    </location>
</feature>
<dbReference type="GO" id="GO:0015075">
    <property type="term" value="F:monoatomic ion transmembrane transporter activity"/>
    <property type="evidence" value="ECO:0007669"/>
    <property type="project" value="InterPro"/>
</dbReference>
<evidence type="ECO:0000256" key="6">
    <source>
        <dbReference type="ARBA" id="ARBA00022989"/>
    </source>
</evidence>
<feature type="transmembrane region" description="Helical" evidence="9">
    <location>
        <begin position="272"/>
        <end position="292"/>
    </location>
</feature>
<dbReference type="InterPro" id="IPR004686">
    <property type="entry name" value="Mtc"/>
</dbReference>
<dbReference type="FunCoup" id="H2YZY8">
    <property type="interactions" value="20"/>
</dbReference>
<dbReference type="OMA" id="GTTIFWQ"/>
<organism evidence="10 11">
    <name type="scientific">Ciona savignyi</name>
    <name type="common">Pacific transparent sea squirt</name>
    <dbReference type="NCBI Taxonomy" id="51511"/>
    <lineage>
        <taxon>Eukaryota</taxon>
        <taxon>Metazoa</taxon>
        <taxon>Chordata</taxon>
        <taxon>Tunicata</taxon>
        <taxon>Ascidiacea</taxon>
        <taxon>Phlebobranchia</taxon>
        <taxon>Cionidae</taxon>
        <taxon>Ciona</taxon>
    </lineage>
</organism>
<dbReference type="PANTHER" id="PTHR11153">
    <property type="entry name" value="SIDEROFLEXIN"/>
    <property type="match status" value="1"/>
</dbReference>
<dbReference type="AlphaFoldDB" id="H2YZY8"/>
<evidence type="ECO:0000313" key="11">
    <source>
        <dbReference type="Proteomes" id="UP000007875"/>
    </source>
</evidence>
<keyword evidence="8 9" id="KW-0472">Membrane</keyword>
<evidence type="ECO:0000256" key="9">
    <source>
        <dbReference type="RuleBase" id="RU362000"/>
    </source>
</evidence>
<dbReference type="Ensembl" id="ENSCSAVT00000011031.1">
    <property type="protein sequence ID" value="ENSCSAVP00000010900.1"/>
    <property type="gene ID" value="ENSCSAVG00000006385.1"/>
</dbReference>
<keyword evidence="3" id="KW-0813">Transport</keyword>
<dbReference type="GO" id="GO:0005743">
    <property type="term" value="C:mitochondrial inner membrane"/>
    <property type="evidence" value="ECO:0007669"/>
    <property type="project" value="TreeGrafter"/>
</dbReference>
<sequence>TTKAKPFTLDSSKYDQGTFSGRFKHFLNVIDPRTLLTTKNELEDSLSLLNSYENGSLPQNVTDARLWNAQKIKQAIIHPDTGDKIPMPFRMSGYVPFGTPIVIGLLLPNQTLVSTVFWQWLNQSHNACVNYCNRNATQNTSMSDFISGYVGAVSSAVGIALGLNALVKRSTKLSPLTRSLVQRFVPFPAVATASVCNVVLMRHSELSTGIEVTDANDNVVGISKKAAKKALVETAMTRAFLPAPILLIPPVIMTMLERTKWFPRYPRLNLPAQAVLVTASFGLALPLAIALFPQKSQISVEELEPEIKIKTKEVALYYNKGL</sequence>
<evidence type="ECO:0000256" key="2">
    <source>
        <dbReference type="ARBA" id="ARBA00005974"/>
    </source>
</evidence>
<reference evidence="11" key="1">
    <citation type="submission" date="2003-08" db="EMBL/GenBank/DDBJ databases">
        <authorList>
            <person name="Birren B."/>
            <person name="Nusbaum C."/>
            <person name="Abebe A."/>
            <person name="Abouelleil A."/>
            <person name="Adekoya E."/>
            <person name="Ait-zahra M."/>
            <person name="Allen N."/>
            <person name="Allen T."/>
            <person name="An P."/>
            <person name="Anderson M."/>
            <person name="Anderson S."/>
            <person name="Arachchi H."/>
            <person name="Armbruster J."/>
            <person name="Bachantsang P."/>
            <person name="Baldwin J."/>
            <person name="Barry A."/>
            <person name="Bayul T."/>
            <person name="Blitshsteyn B."/>
            <person name="Bloom T."/>
            <person name="Blye J."/>
            <person name="Boguslavskiy L."/>
            <person name="Borowsky M."/>
            <person name="Boukhgalter B."/>
            <person name="Brunache A."/>
            <person name="Butler J."/>
            <person name="Calixte N."/>
            <person name="Calvo S."/>
            <person name="Camarata J."/>
            <person name="Campo K."/>
            <person name="Chang J."/>
            <person name="Cheshatsang Y."/>
            <person name="Citroen M."/>
            <person name="Collymore A."/>
            <person name="Considine T."/>
            <person name="Cook A."/>
            <person name="Cooke P."/>
            <person name="Corum B."/>
            <person name="Cuomo C."/>
            <person name="David R."/>
            <person name="Dawoe T."/>
            <person name="Degray S."/>
            <person name="Dodge S."/>
            <person name="Dooley K."/>
            <person name="Dorje P."/>
            <person name="Dorjee K."/>
            <person name="Dorris L."/>
            <person name="Duffey N."/>
            <person name="Dupes A."/>
            <person name="Elkins T."/>
            <person name="Engels R."/>
            <person name="Erickson J."/>
            <person name="Farina A."/>
            <person name="Faro S."/>
            <person name="Ferreira P."/>
            <person name="Fischer H."/>
            <person name="Fitzgerald M."/>
            <person name="Foley K."/>
            <person name="Gage D."/>
            <person name="Galagan J."/>
            <person name="Gearin G."/>
            <person name="Gnerre S."/>
            <person name="Gnirke A."/>
            <person name="Goyette A."/>
            <person name="Graham J."/>
            <person name="Grandbois E."/>
            <person name="Gyaltsen K."/>
            <person name="Hafez N."/>
            <person name="Hagopian D."/>
            <person name="Hagos B."/>
            <person name="Hall J."/>
            <person name="Hatcher B."/>
            <person name="Heller A."/>
            <person name="Higgins H."/>
            <person name="Honan T."/>
            <person name="Horn A."/>
            <person name="Houde N."/>
            <person name="Hughes L."/>
            <person name="Hulme W."/>
            <person name="Husby E."/>
            <person name="Iliev I."/>
            <person name="Jaffe D."/>
            <person name="Jones C."/>
            <person name="Kamal M."/>
            <person name="Kamat A."/>
            <person name="Kamvysselis M."/>
            <person name="Karlsson E."/>
            <person name="Kells C."/>
            <person name="Kieu A."/>
            <person name="Kisner P."/>
            <person name="Kodira C."/>
            <person name="Kulbokas E."/>
            <person name="Labutti K."/>
            <person name="Lama D."/>
            <person name="Landers T."/>
            <person name="Leger J."/>
            <person name="Levine S."/>
            <person name="Lewis D."/>
            <person name="Lewis T."/>
            <person name="Lindblad-toh K."/>
            <person name="Liu X."/>
            <person name="Lokyitsang T."/>
            <person name="Lokyitsang Y."/>
            <person name="Lucien O."/>
            <person name="Lui A."/>
            <person name="Ma L.J."/>
            <person name="Mabbitt R."/>
            <person name="Macdonald J."/>
            <person name="Maclean C."/>
            <person name="Major J."/>
            <person name="Manning J."/>
            <person name="Marabella R."/>
            <person name="Maru K."/>
            <person name="Matthews C."/>
            <person name="Mauceli E."/>
            <person name="Mccarthy M."/>
            <person name="Mcdonough S."/>
            <person name="Mcghee T."/>
            <person name="Meldrim J."/>
            <person name="Meneus L."/>
            <person name="Mesirov J."/>
            <person name="Mihalev A."/>
            <person name="Mihova T."/>
            <person name="Mikkelsen T."/>
            <person name="Mlenga V."/>
            <person name="Moru K."/>
            <person name="Mozes J."/>
            <person name="Mulrain L."/>
            <person name="Munson G."/>
            <person name="Naylor J."/>
            <person name="Newes C."/>
            <person name="Nguyen C."/>
            <person name="Nguyen N."/>
            <person name="Nguyen T."/>
            <person name="Nicol R."/>
            <person name="Nielsen C."/>
            <person name="Nizzari M."/>
            <person name="Norbu C."/>
            <person name="Norbu N."/>
            <person name="O'donnell P."/>
            <person name="Okoawo O."/>
            <person name="O'leary S."/>
            <person name="Omotosho B."/>
            <person name="O'neill K."/>
            <person name="Osman S."/>
            <person name="Parker S."/>
            <person name="Perrin D."/>
            <person name="Phunkhang P."/>
            <person name="Piqani B."/>
            <person name="Purcell S."/>
            <person name="Rachupka T."/>
            <person name="Ramasamy U."/>
            <person name="Rameau R."/>
            <person name="Ray V."/>
            <person name="Raymond C."/>
            <person name="Retta R."/>
            <person name="Richardson S."/>
            <person name="Rise C."/>
            <person name="Rodriguez J."/>
            <person name="Rogers J."/>
            <person name="Rogov P."/>
            <person name="Rutman M."/>
            <person name="Schupbach R."/>
            <person name="Seaman C."/>
            <person name="Settipalli S."/>
            <person name="Sharpe T."/>
            <person name="Sheridan J."/>
            <person name="Sherpa N."/>
            <person name="Shi J."/>
            <person name="Smirnov S."/>
            <person name="Smith C."/>
            <person name="Sougnez C."/>
            <person name="Spencer B."/>
            <person name="Stalker J."/>
            <person name="Stange-thomann N."/>
            <person name="Stavropoulos S."/>
            <person name="Stetson K."/>
            <person name="Stone C."/>
            <person name="Stone S."/>
            <person name="Stubbs M."/>
            <person name="Talamas J."/>
            <person name="Tchuinga P."/>
            <person name="Tenzing P."/>
            <person name="Tesfaye S."/>
            <person name="Theodore J."/>
            <person name="Thoulutsang Y."/>
            <person name="Topham K."/>
            <person name="Towey S."/>
            <person name="Tsamla T."/>
            <person name="Tsomo N."/>
            <person name="Vallee D."/>
            <person name="Vassiliev H."/>
            <person name="Venkataraman V."/>
            <person name="Vinson J."/>
            <person name="Vo A."/>
            <person name="Wade C."/>
            <person name="Wang S."/>
            <person name="Wangchuk T."/>
            <person name="Wangdi T."/>
            <person name="Whittaker C."/>
            <person name="Wilkinson J."/>
            <person name="Wu Y."/>
            <person name="Wyman D."/>
            <person name="Yadav S."/>
            <person name="Yang S."/>
            <person name="Yang X."/>
            <person name="Yeager S."/>
            <person name="Yee E."/>
            <person name="Young G."/>
            <person name="Zainoun J."/>
            <person name="Zembeck L."/>
            <person name="Zimmer A."/>
            <person name="Zody M."/>
            <person name="Lander E."/>
        </authorList>
    </citation>
    <scope>NUCLEOTIDE SEQUENCE [LARGE SCALE GENOMIC DNA]</scope>
</reference>
<feature type="transmembrane region" description="Helical" evidence="9">
    <location>
        <begin position="230"/>
        <end position="252"/>
    </location>
</feature>
<evidence type="ECO:0000256" key="4">
    <source>
        <dbReference type="ARBA" id="ARBA00022692"/>
    </source>
</evidence>
<dbReference type="Pfam" id="PF03820">
    <property type="entry name" value="SFXNs"/>
    <property type="match status" value="1"/>
</dbReference>
<dbReference type="eggNOG" id="KOG3767">
    <property type="taxonomic scope" value="Eukaryota"/>
</dbReference>
<accession>H2YZY8</accession>
<evidence type="ECO:0000256" key="5">
    <source>
        <dbReference type="ARBA" id="ARBA00022970"/>
    </source>
</evidence>
<evidence type="ECO:0000256" key="8">
    <source>
        <dbReference type="ARBA" id="ARBA00023136"/>
    </source>
</evidence>
<evidence type="ECO:0000313" key="10">
    <source>
        <dbReference type="Ensembl" id="ENSCSAVP00000010900.1"/>
    </source>
</evidence>
<dbReference type="NCBIfam" id="TIGR00798">
    <property type="entry name" value="mtc"/>
    <property type="match status" value="1"/>
</dbReference>
<dbReference type="GeneTree" id="ENSGT01030000234641"/>
<dbReference type="PANTHER" id="PTHR11153:SF6">
    <property type="entry name" value="SIDEROFLEXIN-5"/>
    <property type="match status" value="1"/>
</dbReference>
<dbReference type="GO" id="GO:1990542">
    <property type="term" value="P:mitochondrial transmembrane transport"/>
    <property type="evidence" value="ECO:0007669"/>
    <property type="project" value="TreeGrafter"/>
</dbReference>
<dbReference type="Proteomes" id="UP000007875">
    <property type="component" value="Unassembled WGS sequence"/>
</dbReference>
<comment type="subcellular location">
    <subcellularLocation>
        <location evidence="1 9">Mitochondrion membrane</location>
        <topology evidence="1 9">Multi-pass membrane protein</topology>
    </subcellularLocation>
</comment>
<name>H2YZY8_CIOSA</name>
<dbReference type="STRING" id="51511.ENSCSAVP00000010900"/>
<dbReference type="GO" id="GO:0006865">
    <property type="term" value="P:amino acid transport"/>
    <property type="evidence" value="ECO:0007669"/>
    <property type="project" value="UniProtKB-KW"/>
</dbReference>
<keyword evidence="5" id="KW-0029">Amino-acid transport</keyword>
<evidence type="ECO:0000256" key="7">
    <source>
        <dbReference type="ARBA" id="ARBA00023128"/>
    </source>
</evidence>
<reference evidence="10" key="3">
    <citation type="submission" date="2025-09" db="UniProtKB">
        <authorList>
            <consortium name="Ensembl"/>
        </authorList>
    </citation>
    <scope>IDENTIFICATION</scope>
</reference>
<protein>
    <recommendedName>
        <fullName evidence="9">Sidoreflexin</fullName>
    </recommendedName>
</protein>
<keyword evidence="11" id="KW-1185">Reference proteome</keyword>
<dbReference type="InParanoid" id="H2YZY8"/>
<keyword evidence="6 9" id="KW-1133">Transmembrane helix</keyword>
<keyword evidence="4 9" id="KW-0812">Transmembrane</keyword>
<proteinExistence type="inferred from homology"/>
<feature type="transmembrane region" description="Helical" evidence="9">
    <location>
        <begin position="146"/>
        <end position="167"/>
    </location>
</feature>
<reference evidence="10" key="2">
    <citation type="submission" date="2025-08" db="UniProtKB">
        <authorList>
            <consortium name="Ensembl"/>
        </authorList>
    </citation>
    <scope>IDENTIFICATION</scope>
</reference>
<keyword evidence="7 9" id="KW-0496">Mitochondrion</keyword>
<evidence type="ECO:0000256" key="1">
    <source>
        <dbReference type="ARBA" id="ARBA00004225"/>
    </source>
</evidence>